<name>A0ACB8AEJ4_9AGAM</name>
<dbReference type="Proteomes" id="UP000790377">
    <property type="component" value="Unassembled WGS sequence"/>
</dbReference>
<proteinExistence type="predicted"/>
<dbReference type="EMBL" id="MU267676">
    <property type="protein sequence ID" value="KAH7911506.1"/>
    <property type="molecule type" value="Genomic_DNA"/>
</dbReference>
<gene>
    <name evidence="1" type="ORF">BJ138DRAFT_1150511</name>
</gene>
<accession>A0ACB8AEJ4</accession>
<evidence type="ECO:0000313" key="2">
    <source>
        <dbReference type="Proteomes" id="UP000790377"/>
    </source>
</evidence>
<keyword evidence="2" id="KW-1185">Reference proteome</keyword>
<comment type="caution">
    <text evidence="1">The sequence shown here is derived from an EMBL/GenBank/DDBJ whole genome shotgun (WGS) entry which is preliminary data.</text>
</comment>
<organism evidence="1 2">
    <name type="scientific">Hygrophoropsis aurantiaca</name>
    <dbReference type="NCBI Taxonomy" id="72124"/>
    <lineage>
        <taxon>Eukaryota</taxon>
        <taxon>Fungi</taxon>
        <taxon>Dikarya</taxon>
        <taxon>Basidiomycota</taxon>
        <taxon>Agaricomycotina</taxon>
        <taxon>Agaricomycetes</taxon>
        <taxon>Agaricomycetidae</taxon>
        <taxon>Boletales</taxon>
        <taxon>Coniophorineae</taxon>
        <taxon>Hygrophoropsidaceae</taxon>
        <taxon>Hygrophoropsis</taxon>
    </lineage>
</organism>
<protein>
    <submittedName>
        <fullName evidence="1">Uncharacterized protein</fullName>
    </submittedName>
</protein>
<evidence type="ECO:0000313" key="1">
    <source>
        <dbReference type="EMBL" id="KAH7911506.1"/>
    </source>
</evidence>
<reference evidence="1" key="1">
    <citation type="journal article" date="2021" name="New Phytol.">
        <title>Evolutionary innovations through gain and loss of genes in the ectomycorrhizal Boletales.</title>
        <authorList>
            <person name="Wu G."/>
            <person name="Miyauchi S."/>
            <person name="Morin E."/>
            <person name="Kuo A."/>
            <person name="Drula E."/>
            <person name="Varga T."/>
            <person name="Kohler A."/>
            <person name="Feng B."/>
            <person name="Cao Y."/>
            <person name="Lipzen A."/>
            <person name="Daum C."/>
            <person name="Hundley H."/>
            <person name="Pangilinan J."/>
            <person name="Johnson J."/>
            <person name="Barry K."/>
            <person name="LaButti K."/>
            <person name="Ng V."/>
            <person name="Ahrendt S."/>
            <person name="Min B."/>
            <person name="Choi I.G."/>
            <person name="Park H."/>
            <person name="Plett J.M."/>
            <person name="Magnuson J."/>
            <person name="Spatafora J.W."/>
            <person name="Nagy L.G."/>
            <person name="Henrissat B."/>
            <person name="Grigoriev I.V."/>
            <person name="Yang Z.L."/>
            <person name="Xu J."/>
            <person name="Martin F.M."/>
        </authorList>
    </citation>
    <scope>NUCLEOTIDE SEQUENCE</scope>
    <source>
        <strain evidence="1">ATCC 28755</strain>
    </source>
</reference>
<sequence>MFEGKSQQKVVILFPFLLCYVQVLLQHGFLRDPSIQLLVTLSLMAGLKWHIRLTNYLFGQHSICAQMAGPTEVEIQFP</sequence>